<dbReference type="OrthoDB" id="7949219at2"/>
<dbReference type="Gene3D" id="3.40.430.10">
    <property type="entry name" value="Dihydrofolate Reductase, subunit A"/>
    <property type="match status" value="1"/>
</dbReference>
<evidence type="ECO:0000313" key="3">
    <source>
        <dbReference type="Proteomes" id="UP000247832"/>
    </source>
</evidence>
<dbReference type="PANTHER" id="PTHR38011:SF11">
    <property type="entry name" value="2,5-DIAMINO-6-RIBOSYLAMINO-4(3H)-PYRIMIDINONE 5'-PHOSPHATE REDUCTASE"/>
    <property type="match status" value="1"/>
</dbReference>
<dbReference type="AlphaFoldDB" id="A0A2V5LBK4"/>
<organism evidence="2 3">
    <name type="scientific">Arthrobacter livingstonensis</name>
    <dbReference type="NCBI Taxonomy" id="670078"/>
    <lineage>
        <taxon>Bacteria</taxon>
        <taxon>Bacillati</taxon>
        <taxon>Actinomycetota</taxon>
        <taxon>Actinomycetes</taxon>
        <taxon>Micrococcales</taxon>
        <taxon>Micrococcaceae</taxon>
        <taxon>Arthrobacter</taxon>
    </lineage>
</organism>
<evidence type="ECO:0000313" key="2">
    <source>
        <dbReference type="EMBL" id="PYI67924.1"/>
    </source>
</evidence>
<reference evidence="2 3" key="1">
    <citation type="submission" date="2018-05" db="EMBL/GenBank/DDBJ databases">
        <title>Genetic diversity of glacier-inhabiting Cryobacterium bacteria in China and description of Cryobacterium mengkeensis sp. nov. and Arthrobacter glacialis sp. nov.</title>
        <authorList>
            <person name="Liu Q."/>
            <person name="Xin Y.-H."/>
        </authorList>
    </citation>
    <scope>NUCLEOTIDE SEQUENCE [LARGE SCALE GENOMIC DNA]</scope>
    <source>
        <strain evidence="2 3">LI2</strain>
    </source>
</reference>
<dbReference type="PANTHER" id="PTHR38011">
    <property type="entry name" value="DIHYDROFOLATE REDUCTASE FAMILY PROTEIN (AFU_ORTHOLOGUE AFUA_8G06820)"/>
    <property type="match status" value="1"/>
</dbReference>
<gene>
    <name evidence="2" type="ORF">CVV68_08675</name>
</gene>
<dbReference type="InterPro" id="IPR024072">
    <property type="entry name" value="DHFR-like_dom_sf"/>
</dbReference>
<accession>A0A2V5LBK4</accession>
<feature type="domain" description="Bacterial bifunctional deaminase-reductase C-terminal" evidence="1">
    <location>
        <begin position="4"/>
        <end position="178"/>
    </location>
</feature>
<dbReference type="Pfam" id="PF01872">
    <property type="entry name" value="RibD_C"/>
    <property type="match status" value="1"/>
</dbReference>
<dbReference type="GO" id="GO:0009231">
    <property type="term" value="P:riboflavin biosynthetic process"/>
    <property type="evidence" value="ECO:0007669"/>
    <property type="project" value="InterPro"/>
</dbReference>
<dbReference type="EMBL" id="QJVD01000007">
    <property type="protein sequence ID" value="PYI67924.1"/>
    <property type="molecule type" value="Genomic_DNA"/>
</dbReference>
<protein>
    <submittedName>
        <fullName evidence="2">Deaminase</fullName>
    </submittedName>
</protein>
<keyword evidence="3" id="KW-1185">Reference proteome</keyword>
<name>A0A2V5LBK4_9MICC</name>
<comment type="caution">
    <text evidence="2">The sequence shown here is derived from an EMBL/GenBank/DDBJ whole genome shotgun (WGS) entry which is preliminary data.</text>
</comment>
<dbReference type="InterPro" id="IPR050765">
    <property type="entry name" value="Riboflavin_Biosynth_HTPR"/>
</dbReference>
<dbReference type="RefSeq" id="WP_110500600.1">
    <property type="nucleotide sequence ID" value="NZ_QJVD01000007.1"/>
</dbReference>
<dbReference type="Proteomes" id="UP000247832">
    <property type="component" value="Unassembled WGS sequence"/>
</dbReference>
<dbReference type="SUPFAM" id="SSF53597">
    <property type="entry name" value="Dihydrofolate reductase-like"/>
    <property type="match status" value="1"/>
</dbReference>
<evidence type="ECO:0000259" key="1">
    <source>
        <dbReference type="Pfam" id="PF01872"/>
    </source>
</evidence>
<dbReference type="InterPro" id="IPR002734">
    <property type="entry name" value="RibDG_C"/>
</dbReference>
<sequence>MAQLIYTANTSLDGYVNDADGNFDFTVPSDEVHGFINDLERGHGTYLYGRRLYETMKVWEAMQQRTDLSPVARDYADFWCRAQKVVYSRTLKAAETARTRIEPSFDPEAVRRLKAGASTDLSLGGAELAGQAFAAGLVDQVHLFLAPVIIGGGTRALPDAVRTRLELLDERTFGSGVVHLHYRVSGQA</sequence>
<proteinExistence type="predicted"/>
<dbReference type="GO" id="GO:0008703">
    <property type="term" value="F:5-amino-6-(5-phosphoribosylamino)uracil reductase activity"/>
    <property type="evidence" value="ECO:0007669"/>
    <property type="project" value="InterPro"/>
</dbReference>